<evidence type="ECO:0000256" key="5">
    <source>
        <dbReference type="ARBA" id="ARBA00022842"/>
    </source>
</evidence>
<dbReference type="Pfam" id="PF02878">
    <property type="entry name" value="PGM_PMM_I"/>
    <property type="match status" value="1"/>
</dbReference>
<dbReference type="Pfam" id="PF00408">
    <property type="entry name" value="PGM_PMM_IV"/>
    <property type="match status" value="1"/>
</dbReference>
<evidence type="ECO:0000313" key="13">
    <source>
        <dbReference type="Proteomes" id="UP000808761"/>
    </source>
</evidence>
<dbReference type="PROSITE" id="PS00710">
    <property type="entry name" value="PGM_PMM"/>
    <property type="match status" value="1"/>
</dbReference>
<dbReference type="GO" id="GO:0008973">
    <property type="term" value="F:phosphopentomutase activity"/>
    <property type="evidence" value="ECO:0007669"/>
    <property type="project" value="TreeGrafter"/>
</dbReference>
<feature type="domain" description="Alpha-D-phosphohexomutase alpha/beta/alpha" evidence="11">
    <location>
        <begin position="264"/>
        <end position="372"/>
    </location>
</feature>
<feature type="domain" description="Alpha-D-phosphohexomutase alpha/beta/alpha" evidence="9">
    <location>
        <begin position="6"/>
        <end position="137"/>
    </location>
</feature>
<evidence type="ECO:0000256" key="2">
    <source>
        <dbReference type="ARBA" id="ARBA00010231"/>
    </source>
</evidence>
<evidence type="ECO:0000259" key="8">
    <source>
        <dbReference type="Pfam" id="PF00408"/>
    </source>
</evidence>
<dbReference type="PRINTS" id="PR00509">
    <property type="entry name" value="PGMPMM"/>
</dbReference>
<sequence>MKKQINFGTDGWRGRIADDFTFENVRLVTQALVDYLKDGNLTGNGIAAGYDNRFQSEHFARAAAEVCSGAGINVFLTEHPVSSPALSYAVKSMGLGAGIMLTASHNPPEWNGFKIKEAFGGSAFPETTKEVEKRLEETLRIVPSAANIKSFDPRPTYLDKIKSLVNLDLLKTHNLKIVIDPMYGSGAGCFTALGVPVVEIRGNRNPLFGGVNPEPLPVNLEESISFVKELALKYANELTACIVLDGDADRLAAIDGSGRFINTHQVFTLLLHHLVVHRKLSGEVVKTFNVSNLADKLCRKYQLNLTVTPIGFKHIAKMMLEKDILLGGEESGGMGIKGFIPERDGILAGLMLLELMACEKKTLAQILDEIMREHGYFFYDRIDLHTEGAMDTVKKITAAPPEKLGGMEVAKVETLDGLKLNFADESWILFRASGTEPLLRIYAEGRTEEEVKTLLAAGENLIRQQP</sequence>
<dbReference type="Proteomes" id="UP000808761">
    <property type="component" value="Unassembled WGS sequence"/>
</dbReference>
<dbReference type="Gene3D" id="3.30.310.50">
    <property type="entry name" value="Alpha-D-phosphohexomutase, C-terminal domain"/>
    <property type="match status" value="1"/>
</dbReference>
<keyword evidence="3" id="KW-0597">Phosphoprotein</keyword>
<dbReference type="PANTHER" id="PTHR45745">
    <property type="entry name" value="PHOSPHOMANNOMUTASE 45A"/>
    <property type="match status" value="1"/>
</dbReference>
<dbReference type="GO" id="GO:0006166">
    <property type="term" value="P:purine ribonucleoside salvage"/>
    <property type="evidence" value="ECO:0007669"/>
    <property type="project" value="TreeGrafter"/>
</dbReference>
<dbReference type="InterPro" id="IPR016066">
    <property type="entry name" value="A-D-PHexomutase_CS"/>
</dbReference>
<comment type="caution">
    <text evidence="12">The sequence shown here is derived from an EMBL/GenBank/DDBJ whole genome shotgun (WGS) entry which is preliminary data.</text>
</comment>
<evidence type="ECO:0000313" key="12">
    <source>
        <dbReference type="EMBL" id="MBI5078632.1"/>
    </source>
</evidence>
<dbReference type="InterPro" id="IPR005845">
    <property type="entry name" value="A-D-PHexomutase_a/b/a-II"/>
</dbReference>
<evidence type="ECO:0000256" key="4">
    <source>
        <dbReference type="ARBA" id="ARBA00022723"/>
    </source>
</evidence>
<dbReference type="InterPro" id="IPR036900">
    <property type="entry name" value="A-D-PHexomutase_C_sf"/>
</dbReference>
<evidence type="ECO:0000259" key="11">
    <source>
        <dbReference type="Pfam" id="PF02880"/>
    </source>
</evidence>
<dbReference type="InterPro" id="IPR016055">
    <property type="entry name" value="A-D-PHexomutase_a/b/a-I/II/III"/>
</dbReference>
<dbReference type="Pfam" id="PF02879">
    <property type="entry name" value="PGM_PMM_II"/>
    <property type="match status" value="1"/>
</dbReference>
<keyword evidence="4 7" id="KW-0479">Metal-binding</keyword>
<dbReference type="Pfam" id="PF02880">
    <property type="entry name" value="PGM_PMM_III"/>
    <property type="match status" value="1"/>
</dbReference>
<organism evidence="12 13">
    <name type="scientific">Candidatus Saganbacteria bacterium</name>
    <dbReference type="NCBI Taxonomy" id="2575572"/>
    <lineage>
        <taxon>Bacteria</taxon>
        <taxon>Bacillati</taxon>
        <taxon>Saganbacteria</taxon>
    </lineage>
</organism>
<dbReference type="InterPro" id="IPR005843">
    <property type="entry name" value="A-D-PHexomutase_C"/>
</dbReference>
<protein>
    <submittedName>
        <fullName evidence="12">Phosphoglucomutase/phosphomannomutase family protein</fullName>
    </submittedName>
</protein>
<dbReference type="InterPro" id="IPR005846">
    <property type="entry name" value="A-D-PHexomutase_a/b/a-III"/>
</dbReference>
<dbReference type="InterPro" id="IPR005844">
    <property type="entry name" value="A-D-PHexomutase_a/b/a-I"/>
</dbReference>
<comment type="cofactor">
    <cofactor evidence="1">
        <name>Mg(2+)</name>
        <dbReference type="ChEBI" id="CHEBI:18420"/>
    </cofactor>
</comment>
<evidence type="ECO:0000259" key="10">
    <source>
        <dbReference type="Pfam" id="PF02879"/>
    </source>
</evidence>
<evidence type="ECO:0000256" key="1">
    <source>
        <dbReference type="ARBA" id="ARBA00001946"/>
    </source>
</evidence>
<reference evidence="12" key="1">
    <citation type="submission" date="2020-07" db="EMBL/GenBank/DDBJ databases">
        <title>Huge and variable diversity of episymbiotic CPR bacteria and DPANN archaea in groundwater ecosystems.</title>
        <authorList>
            <person name="He C.Y."/>
            <person name="Keren R."/>
            <person name="Whittaker M."/>
            <person name="Farag I.F."/>
            <person name="Doudna J."/>
            <person name="Cate J.H.D."/>
            <person name="Banfield J.F."/>
        </authorList>
    </citation>
    <scope>NUCLEOTIDE SEQUENCE</scope>
    <source>
        <strain evidence="12">NC_groundwater_1860_Pr3_B-0.1um_51_7</strain>
    </source>
</reference>
<keyword evidence="5 7" id="KW-0460">Magnesium</keyword>
<dbReference type="PANTHER" id="PTHR45745:SF1">
    <property type="entry name" value="PHOSPHOGLUCOMUTASE 2B-RELATED"/>
    <property type="match status" value="1"/>
</dbReference>
<dbReference type="GO" id="GO:0000287">
    <property type="term" value="F:magnesium ion binding"/>
    <property type="evidence" value="ECO:0007669"/>
    <property type="project" value="InterPro"/>
</dbReference>
<dbReference type="InterPro" id="IPR005841">
    <property type="entry name" value="Alpha-D-phosphohexomutase_SF"/>
</dbReference>
<keyword evidence="6" id="KW-0413">Isomerase</keyword>
<dbReference type="SUPFAM" id="SSF53738">
    <property type="entry name" value="Phosphoglucomutase, first 3 domains"/>
    <property type="match status" value="2"/>
</dbReference>
<feature type="domain" description="Alpha-D-phosphohexomutase C-terminal" evidence="8">
    <location>
        <begin position="408"/>
        <end position="455"/>
    </location>
</feature>
<gene>
    <name evidence="12" type="ORF">HZB08_01230</name>
</gene>
<accession>A0A9D6YSY0</accession>
<dbReference type="Gene3D" id="3.40.120.10">
    <property type="entry name" value="Alpha-D-Glucose-1,6-Bisphosphate, subunit A, domain 3"/>
    <property type="match status" value="3"/>
</dbReference>
<feature type="domain" description="Alpha-D-phosphohexomutase alpha/beta/alpha" evidence="10">
    <location>
        <begin position="156"/>
        <end position="258"/>
    </location>
</feature>
<dbReference type="EMBL" id="JACRKR010000062">
    <property type="protein sequence ID" value="MBI5078632.1"/>
    <property type="molecule type" value="Genomic_DNA"/>
</dbReference>
<evidence type="ECO:0000256" key="6">
    <source>
        <dbReference type="ARBA" id="ARBA00023235"/>
    </source>
</evidence>
<name>A0A9D6YSY0_UNCSA</name>
<dbReference type="CDD" id="cd05800">
    <property type="entry name" value="PGM_like2"/>
    <property type="match status" value="1"/>
</dbReference>
<comment type="similarity">
    <text evidence="2 7">Belongs to the phosphohexose mutase family.</text>
</comment>
<proteinExistence type="inferred from homology"/>
<dbReference type="AlphaFoldDB" id="A0A9D6YSY0"/>
<evidence type="ECO:0000259" key="9">
    <source>
        <dbReference type="Pfam" id="PF02878"/>
    </source>
</evidence>
<evidence type="ECO:0000256" key="3">
    <source>
        <dbReference type="ARBA" id="ARBA00022553"/>
    </source>
</evidence>
<dbReference type="GO" id="GO:0005975">
    <property type="term" value="P:carbohydrate metabolic process"/>
    <property type="evidence" value="ECO:0007669"/>
    <property type="project" value="InterPro"/>
</dbReference>
<evidence type="ECO:0000256" key="7">
    <source>
        <dbReference type="RuleBase" id="RU004326"/>
    </source>
</evidence>
<dbReference type="SUPFAM" id="SSF55957">
    <property type="entry name" value="Phosphoglucomutase, C-terminal domain"/>
    <property type="match status" value="1"/>
</dbReference>